<dbReference type="Proteomes" id="UP000027222">
    <property type="component" value="Unassembled WGS sequence"/>
</dbReference>
<dbReference type="HOGENOM" id="CLU_449126_0_0_1"/>
<accession>A0A067SI25</accession>
<proteinExistence type="predicted"/>
<keyword evidence="1" id="KW-0472">Membrane</keyword>
<dbReference type="STRING" id="685588.A0A067SI25"/>
<keyword evidence="1" id="KW-0812">Transmembrane</keyword>
<dbReference type="EMBL" id="KL142424">
    <property type="protein sequence ID" value="KDR66408.1"/>
    <property type="molecule type" value="Genomic_DNA"/>
</dbReference>
<gene>
    <name evidence="2" type="ORF">GALMADRAFT_147995</name>
</gene>
<feature type="transmembrane region" description="Helical" evidence="1">
    <location>
        <begin position="60"/>
        <end position="84"/>
    </location>
</feature>
<name>A0A067SI25_GALM3</name>
<reference evidence="3" key="1">
    <citation type="journal article" date="2014" name="Proc. Natl. Acad. Sci. U.S.A.">
        <title>Extensive sampling of basidiomycete genomes demonstrates inadequacy of the white-rot/brown-rot paradigm for wood decay fungi.</title>
        <authorList>
            <person name="Riley R."/>
            <person name="Salamov A.A."/>
            <person name="Brown D.W."/>
            <person name="Nagy L.G."/>
            <person name="Floudas D."/>
            <person name="Held B.W."/>
            <person name="Levasseur A."/>
            <person name="Lombard V."/>
            <person name="Morin E."/>
            <person name="Otillar R."/>
            <person name="Lindquist E.A."/>
            <person name="Sun H."/>
            <person name="LaButti K.M."/>
            <person name="Schmutz J."/>
            <person name="Jabbour D."/>
            <person name="Luo H."/>
            <person name="Baker S.E."/>
            <person name="Pisabarro A.G."/>
            <person name="Walton J.D."/>
            <person name="Blanchette R.A."/>
            <person name="Henrissat B."/>
            <person name="Martin F."/>
            <person name="Cullen D."/>
            <person name="Hibbett D.S."/>
            <person name="Grigoriev I.V."/>
        </authorList>
    </citation>
    <scope>NUCLEOTIDE SEQUENCE [LARGE SCALE GENOMIC DNA]</scope>
    <source>
        <strain evidence="3">CBS 339.88</strain>
    </source>
</reference>
<keyword evidence="3" id="KW-1185">Reference proteome</keyword>
<sequence>MSYSHNLDHDVKTGVLDQPRSFVSNTTSSFALKTEDSISPALLAAEQHAGRKRVVRTTCLITSLIFICLIAMNIVLLSFICVFHQCQISRRSIISTAPLGLVLTISQITSHIGPVAVPIIMGLFSYLVAARWLRSSLDGGPNRPSPMQLGLLMSMCNGGSLSSLFKSVKYIFKGPSKEEKTAQPPPILRQSVFILASLLAVTYLAAAADSWLHASSTSVIITSHSPFNSLVISNFGREINATMCQLASRDNTTVTGQLSTSTCGMVNLGSGGSGMMLGEGLRVVSNGSDLHRVEYLDDQTAILVPYTLPTNITYSAKTLGVKSQCMTITKECIQPTTSGGETDYGSDAELNLNCSMAGIKYVNGTEKMPLCALDDQGICTTGWQIDSNPFTAGEVVTSMAYLGPDQEVDAFIGNTGWFIHGNKGAWNVVFCNVTALDVTYTYTSSRYILESSTPKPLPEARYMMAGGLEASTGTPVVSTPIDGAGLQTDATYEQAYSLQLSRQMVARGAFIYQPTDAIQIQSENTISGSNLQVIPLTIFVISMLGFACQVLYIALRTLVATSDVQYVGLAALHLKDPLATMQRLYGSSDPVLTWETDLMKKFGDEAEGDRLRVGPVMHSVNGEKGSVFMVTKD</sequence>
<dbReference type="AlphaFoldDB" id="A0A067SI25"/>
<evidence type="ECO:0000256" key="1">
    <source>
        <dbReference type="SAM" id="Phobius"/>
    </source>
</evidence>
<evidence type="ECO:0000313" key="3">
    <source>
        <dbReference type="Proteomes" id="UP000027222"/>
    </source>
</evidence>
<feature type="transmembrane region" description="Helical" evidence="1">
    <location>
        <begin position="533"/>
        <end position="555"/>
    </location>
</feature>
<organism evidence="2 3">
    <name type="scientific">Galerina marginata (strain CBS 339.88)</name>
    <dbReference type="NCBI Taxonomy" id="685588"/>
    <lineage>
        <taxon>Eukaryota</taxon>
        <taxon>Fungi</taxon>
        <taxon>Dikarya</taxon>
        <taxon>Basidiomycota</taxon>
        <taxon>Agaricomycotina</taxon>
        <taxon>Agaricomycetes</taxon>
        <taxon>Agaricomycetidae</taxon>
        <taxon>Agaricales</taxon>
        <taxon>Agaricineae</taxon>
        <taxon>Strophariaceae</taxon>
        <taxon>Galerina</taxon>
    </lineage>
</organism>
<evidence type="ECO:0000313" key="2">
    <source>
        <dbReference type="EMBL" id="KDR66408.1"/>
    </source>
</evidence>
<keyword evidence="1" id="KW-1133">Transmembrane helix</keyword>
<protein>
    <submittedName>
        <fullName evidence="2">Uncharacterized protein</fullName>
    </submittedName>
</protein>
<feature type="transmembrane region" description="Helical" evidence="1">
    <location>
        <begin position="96"/>
        <end position="129"/>
    </location>
</feature>
<dbReference type="OrthoDB" id="3344043at2759"/>